<reference evidence="5" key="1">
    <citation type="submission" date="2015-07" db="EMBL/GenBank/DDBJ databases">
        <title>Adaptation to a free-living lifestyle via gene acquisitions in the diplomonad Trepomonas sp. PC1.</title>
        <authorList>
            <person name="Xu F."/>
            <person name="Jerlstrom-Hultqvist J."/>
            <person name="Kolisko M."/>
            <person name="Simpson A.G.B."/>
            <person name="Roger A.J."/>
            <person name="Svard S.G."/>
            <person name="Andersson J.O."/>
        </authorList>
    </citation>
    <scope>NUCLEOTIDE SEQUENCE</scope>
    <source>
        <strain evidence="5">PC1</strain>
    </source>
</reference>
<dbReference type="Gene3D" id="3.40.50.300">
    <property type="entry name" value="P-loop containing nucleotide triphosphate hydrolases"/>
    <property type="match status" value="1"/>
</dbReference>
<feature type="binding site" evidence="4">
    <location>
        <position position="21"/>
    </location>
    <ligand>
        <name>Mg(2+)</name>
        <dbReference type="ChEBI" id="CHEBI:18420"/>
    </ligand>
</feature>
<keyword evidence="4" id="KW-0479">Metal-binding</keyword>
<evidence type="ECO:0000256" key="2">
    <source>
        <dbReference type="ARBA" id="ARBA00023134"/>
    </source>
</evidence>
<evidence type="ECO:0000256" key="3">
    <source>
        <dbReference type="PIRSR" id="PIRSR606689-1"/>
    </source>
</evidence>
<keyword evidence="2 3" id="KW-0342">GTP-binding</keyword>
<dbReference type="AlphaFoldDB" id="A0A146KI46"/>
<dbReference type="SUPFAM" id="SSF52540">
    <property type="entry name" value="P-loop containing nucleoside triphosphate hydrolases"/>
    <property type="match status" value="1"/>
</dbReference>
<dbReference type="PANTHER" id="PTHR11711">
    <property type="entry name" value="ADP RIBOSYLATION FACTOR-RELATED"/>
    <property type="match status" value="1"/>
</dbReference>
<dbReference type="InterPro" id="IPR027417">
    <property type="entry name" value="P-loop_NTPase"/>
</dbReference>
<protein>
    <submittedName>
        <fullName evidence="5">ADP-ribosylation factor family protein</fullName>
    </submittedName>
</protein>
<gene>
    <name evidence="5" type="ORF">TPC1_10280</name>
</gene>
<proteinExistence type="predicted"/>
<name>A0A146KI46_9EUKA</name>
<feature type="binding site" evidence="3">
    <location>
        <begin position="14"/>
        <end position="21"/>
    </location>
    <ligand>
        <name>GTP</name>
        <dbReference type="ChEBI" id="CHEBI:37565"/>
    </ligand>
</feature>
<keyword evidence="4" id="KW-0460">Magnesium</keyword>
<dbReference type="InterPro" id="IPR024156">
    <property type="entry name" value="Small_GTPase_ARF"/>
</dbReference>
<organism evidence="5">
    <name type="scientific">Trepomonas sp. PC1</name>
    <dbReference type="NCBI Taxonomy" id="1076344"/>
    <lineage>
        <taxon>Eukaryota</taxon>
        <taxon>Metamonada</taxon>
        <taxon>Diplomonadida</taxon>
        <taxon>Hexamitidae</taxon>
        <taxon>Hexamitinae</taxon>
        <taxon>Trepomonas</taxon>
    </lineage>
</organism>
<evidence type="ECO:0000256" key="4">
    <source>
        <dbReference type="PIRSR" id="PIRSR606689-2"/>
    </source>
</evidence>
<sequence length="74" mass="8644">GIFKNKQQHFIMLGLNNAGKTTILYKSNISKVSASISMMMVDIVKCKRTQISCWDLNKNDKIYPLYRHYFNQNV</sequence>
<evidence type="ECO:0000313" key="5">
    <source>
        <dbReference type="EMBL" id="JAP96400.1"/>
    </source>
</evidence>
<feature type="non-terminal residue" evidence="5">
    <location>
        <position position="1"/>
    </location>
</feature>
<dbReference type="Pfam" id="PF00025">
    <property type="entry name" value="Arf"/>
    <property type="match status" value="1"/>
</dbReference>
<dbReference type="GO" id="GO:0005525">
    <property type="term" value="F:GTP binding"/>
    <property type="evidence" value="ECO:0007669"/>
    <property type="project" value="UniProtKB-KW"/>
</dbReference>
<accession>A0A146KI46</accession>
<dbReference type="GO" id="GO:0003924">
    <property type="term" value="F:GTPase activity"/>
    <property type="evidence" value="ECO:0007669"/>
    <property type="project" value="InterPro"/>
</dbReference>
<feature type="non-terminal residue" evidence="5">
    <location>
        <position position="74"/>
    </location>
</feature>
<keyword evidence="1 3" id="KW-0547">Nucleotide-binding</keyword>
<evidence type="ECO:0000256" key="1">
    <source>
        <dbReference type="ARBA" id="ARBA00022741"/>
    </source>
</evidence>
<dbReference type="InterPro" id="IPR006689">
    <property type="entry name" value="Small_GTPase_ARF/SAR"/>
</dbReference>
<dbReference type="EMBL" id="GDID01000206">
    <property type="protein sequence ID" value="JAP96400.1"/>
    <property type="molecule type" value="Transcribed_RNA"/>
</dbReference>
<dbReference type="GO" id="GO:0046872">
    <property type="term" value="F:metal ion binding"/>
    <property type="evidence" value="ECO:0007669"/>
    <property type="project" value="UniProtKB-KW"/>
</dbReference>